<comment type="caution">
    <text evidence="1">The sequence shown here is derived from an EMBL/GenBank/DDBJ whole genome shotgun (WGS) entry which is preliminary data.</text>
</comment>
<accession>A0A1Q2YDG3</accession>
<dbReference type="AlphaFoldDB" id="A0A1Q2YDG3"/>
<dbReference type="EMBL" id="BDGI01000041">
    <property type="protein sequence ID" value="GAV27565.1"/>
    <property type="molecule type" value="Genomic_DNA"/>
</dbReference>
<keyword evidence="2" id="KW-1185">Reference proteome</keyword>
<organism evidence="1 2">
    <name type="scientific">Pichia membranifaciens</name>
    <dbReference type="NCBI Taxonomy" id="4926"/>
    <lineage>
        <taxon>Eukaryota</taxon>
        <taxon>Fungi</taxon>
        <taxon>Dikarya</taxon>
        <taxon>Ascomycota</taxon>
        <taxon>Saccharomycotina</taxon>
        <taxon>Pichiomycetes</taxon>
        <taxon>Pichiales</taxon>
        <taxon>Pichiaceae</taxon>
        <taxon>Pichia</taxon>
    </lineage>
</organism>
<dbReference type="Proteomes" id="UP000186136">
    <property type="component" value="Unassembled WGS sequence"/>
</dbReference>
<reference evidence="1 2" key="1">
    <citation type="submission" date="2016-08" db="EMBL/GenBank/DDBJ databases">
        <title>Whole genome shotgun sequence of Pichia membranifaciens KS47-1.</title>
        <authorList>
            <person name="Konishi M."/>
            <person name="Ishida M."/>
            <person name="Arakawa T."/>
            <person name="Kato Y."/>
            <person name="Horiuchi J."/>
        </authorList>
    </citation>
    <scope>NUCLEOTIDE SEQUENCE [LARGE SCALE GENOMIC DNA]</scope>
    <source>
        <strain evidence="1 2">KS47-1</strain>
    </source>
</reference>
<proteinExistence type="predicted"/>
<sequence>MSDIVDRYSDKTLEDLAVSLRDEAQRRSIPKCEIKCVYDHLMNNQPIQNHAQLHSSILSLKVLSNFAADVPENAAFLVLMIQDSIPIVPFNIVQFLNKDNDVKEISLFTNIQLILLNNILTTSKEAFSKEVCKLVLDRIFNLFTFCESLSIDVDIDSIIEILDEFESIMGKISISKFSILRDLCRCINDSARADGNGDLIVSSSKVCLKYSSNLDFSDVSAAEKESFFLELYKDLRSTDNEQILLNVSYELKMGSESFFQRLLTLFFDSNGELQMSKHIPMALIILANEITSENIMEIFLEKVSVEKLIETYFTQIYPLLSLQLPWELQSIVLFNKLPIGRIEISDVTLASYMSKMSSLIRYTTLQIRLDVVSLQVVFLGKILAQTKEIEQRKSILTFLSDVKLSNEYDSFPAGFKQTLNQVYFPSLNFHKGSPEEMGDILSVSLIEAREILQKSIADQTGVQIKYLIELSQILGFYVQIYGQEGWFQNCFNILEESVEGARKQLDRKNKEQSKYEHVAWQVLEDNIKYTDVLLKQDSGIE</sequence>
<gene>
    <name evidence="1" type="ORF">PMKS-001033</name>
</gene>
<protein>
    <recommendedName>
        <fullName evidence="3">DNA mismatch repair protein HSM3</fullName>
    </recommendedName>
</protein>
<evidence type="ECO:0008006" key="3">
    <source>
        <dbReference type="Google" id="ProtNLM"/>
    </source>
</evidence>
<name>A0A1Q2YDG3_9ASCO</name>
<evidence type="ECO:0000313" key="1">
    <source>
        <dbReference type="EMBL" id="GAV27565.1"/>
    </source>
</evidence>
<evidence type="ECO:0000313" key="2">
    <source>
        <dbReference type="Proteomes" id="UP000186136"/>
    </source>
</evidence>
<dbReference type="OrthoDB" id="3994892at2759"/>